<reference evidence="3" key="1">
    <citation type="journal article" date="2017" name="Nature">
        <title>Asgard archaea illuminate the origin of eukaryotic cellular complexity.</title>
        <authorList>
            <person name="Zaremba-Niedzwiedzka K."/>
            <person name="Caceres E.F."/>
            <person name="Saw J.H."/>
            <person name="Backstrom D."/>
            <person name="Juzokaite L."/>
            <person name="Vancaester E."/>
            <person name="Seitz K.W."/>
            <person name="Anantharaman K."/>
            <person name="Starnawski P."/>
            <person name="Kjeldsen K.U."/>
            <person name="Scott M.B."/>
            <person name="Nunoura T."/>
            <person name="Banfield J.F."/>
            <person name="Schramm A."/>
            <person name="Baker B.J."/>
            <person name="Spang A."/>
            <person name="Ettema T.J.G."/>
        </authorList>
    </citation>
    <scope>NUCLEOTIDE SEQUENCE</scope>
    <source>
        <strain evidence="3">LCB_4</strain>
    </source>
</reference>
<dbReference type="GO" id="GO:0044272">
    <property type="term" value="P:sulfur compound biosynthetic process"/>
    <property type="evidence" value="ECO:0007669"/>
    <property type="project" value="UniProtKB-ARBA"/>
</dbReference>
<dbReference type="CDD" id="cd03376">
    <property type="entry name" value="TPP_PFOR_porB_like"/>
    <property type="match status" value="1"/>
</dbReference>
<dbReference type="GO" id="GO:0030976">
    <property type="term" value="F:thiamine pyrophosphate binding"/>
    <property type="evidence" value="ECO:0007669"/>
    <property type="project" value="InterPro"/>
</dbReference>
<dbReference type="PANTHER" id="PTHR42897">
    <property type="entry name" value="PYRUVATE SYNTHASE SUBUNIT PORB"/>
    <property type="match status" value="1"/>
</dbReference>
<keyword evidence="1" id="KW-0560">Oxidoreductase</keyword>
<evidence type="ECO:0000313" key="4">
    <source>
        <dbReference type="Proteomes" id="UP000186851"/>
    </source>
</evidence>
<sequence length="305" mass="33610">MNKILEISLEELLLPGHAACAGCGAALALRHVLKALGKNTIIVIPAGCSSIIQGVYPKSALNIPVLNCAFDSAAAYASGVVEGLKAKNKSENINVVVWAGDGATFDIGLQSLSGAAERDTDMIYFCYDNEAYMNTGIQTSSATPFGALTTTTPIIGKRERKKDILSIILANEPSYLATGVSGYPIDLHNKVLKAKKYRGFRFIHILTPCPPGWRFDSKYTVTISKLAVDTGMWPLFEVIESKFNLTGPSLKLLNPKNRKSVEAYLALQGRFSKLTKEEVNCIQKFIDTRWEYLKYLTNFKERRFL</sequence>
<protein>
    <submittedName>
        <fullName evidence="3">3-methyl-2-oxobutanoate dehydrogenase subunit beta</fullName>
    </submittedName>
</protein>
<dbReference type="KEGG" id="oyw:OdinLCB4_003425"/>
<dbReference type="SUPFAM" id="SSF52518">
    <property type="entry name" value="Thiamin diphosphate-binding fold (THDP-binding)"/>
    <property type="match status" value="1"/>
</dbReference>
<dbReference type="EMBL" id="CP091871">
    <property type="protein sequence ID" value="WEU40970.1"/>
    <property type="molecule type" value="Genomic_DNA"/>
</dbReference>
<name>A0AAF0D3Y0_ODILC</name>
<dbReference type="GO" id="GO:0016491">
    <property type="term" value="F:oxidoreductase activity"/>
    <property type="evidence" value="ECO:0007669"/>
    <property type="project" value="UniProtKB-KW"/>
</dbReference>
<evidence type="ECO:0000259" key="2">
    <source>
        <dbReference type="Pfam" id="PF02775"/>
    </source>
</evidence>
<reference evidence="3" key="2">
    <citation type="journal article" date="2022" name="Nat. Microbiol.">
        <title>A closed Candidatus Odinarchaeum chromosome exposes Asgard archaeal viruses.</title>
        <authorList>
            <person name="Tamarit D."/>
            <person name="Caceres E.F."/>
            <person name="Krupovic M."/>
            <person name="Nijland R."/>
            <person name="Eme L."/>
            <person name="Robinson N.P."/>
            <person name="Ettema T.J.G."/>
        </authorList>
    </citation>
    <scope>NUCLEOTIDE SEQUENCE</scope>
    <source>
        <strain evidence="3">LCB_4</strain>
    </source>
</reference>
<dbReference type="PANTHER" id="PTHR42897:SF1">
    <property type="entry name" value="2-OXOACID OXIDOREDUCTASE (FERREDOXIN)"/>
    <property type="match status" value="1"/>
</dbReference>
<feature type="domain" description="Thiamine pyrophosphate enzyme TPP-binding" evidence="2">
    <location>
        <begin position="65"/>
        <end position="205"/>
    </location>
</feature>
<dbReference type="InterPro" id="IPR051479">
    <property type="entry name" value="PorB-like"/>
</dbReference>
<dbReference type="NCBIfam" id="NF008818">
    <property type="entry name" value="PRK11864.1"/>
    <property type="match status" value="1"/>
</dbReference>
<dbReference type="InterPro" id="IPR011766">
    <property type="entry name" value="TPP_enzyme_TPP-bd"/>
</dbReference>
<dbReference type="Proteomes" id="UP000186851">
    <property type="component" value="Chromosome"/>
</dbReference>
<proteinExistence type="predicted"/>
<dbReference type="Pfam" id="PF02775">
    <property type="entry name" value="TPP_enzyme_C"/>
    <property type="match status" value="1"/>
</dbReference>
<gene>
    <name evidence="3" type="ORF">OdinLCB4_003425</name>
</gene>
<dbReference type="InterPro" id="IPR029061">
    <property type="entry name" value="THDP-binding"/>
</dbReference>
<accession>A0AAF0D3Y0</accession>
<dbReference type="Gene3D" id="3.40.50.970">
    <property type="match status" value="2"/>
</dbReference>
<dbReference type="AlphaFoldDB" id="A0AAF0D3Y0"/>
<dbReference type="GO" id="GO:0006082">
    <property type="term" value="P:organic acid metabolic process"/>
    <property type="evidence" value="ECO:0007669"/>
    <property type="project" value="UniProtKB-ARBA"/>
</dbReference>
<evidence type="ECO:0000313" key="3">
    <source>
        <dbReference type="EMBL" id="WEU40970.1"/>
    </source>
</evidence>
<organism evidence="3 4">
    <name type="scientific">Odinarchaeota yellowstonii (strain LCB_4)</name>
    <dbReference type="NCBI Taxonomy" id="1841599"/>
    <lineage>
        <taxon>Archaea</taxon>
        <taxon>Promethearchaeati</taxon>
        <taxon>Candidatus Odinarchaeota</taxon>
        <taxon>Candidatus Odinarchaeia</taxon>
        <taxon>Candidatus Odinarchaeales</taxon>
        <taxon>Candidatus Odinarchaeaceae</taxon>
        <taxon>Candidatus Odinarchaeum</taxon>
    </lineage>
</organism>
<evidence type="ECO:0000256" key="1">
    <source>
        <dbReference type="ARBA" id="ARBA00023002"/>
    </source>
</evidence>